<feature type="domain" description="Glycosyltransferase subfamily 4-like N-terminal" evidence="2">
    <location>
        <begin position="49"/>
        <end position="158"/>
    </location>
</feature>
<dbReference type="EMBL" id="VHIQ01000003">
    <property type="protein sequence ID" value="TPV33861.1"/>
    <property type="molecule type" value="Genomic_DNA"/>
</dbReference>
<evidence type="ECO:0000259" key="2">
    <source>
        <dbReference type="Pfam" id="PF13439"/>
    </source>
</evidence>
<organism evidence="3 4">
    <name type="scientific">Paucihalobacter ruber</name>
    <dbReference type="NCBI Taxonomy" id="2567861"/>
    <lineage>
        <taxon>Bacteria</taxon>
        <taxon>Pseudomonadati</taxon>
        <taxon>Bacteroidota</taxon>
        <taxon>Flavobacteriia</taxon>
        <taxon>Flavobacteriales</taxon>
        <taxon>Flavobacteriaceae</taxon>
        <taxon>Paucihalobacter</taxon>
    </lineage>
</organism>
<dbReference type="Pfam" id="PF13439">
    <property type="entry name" value="Glyco_transf_4"/>
    <property type="match status" value="1"/>
</dbReference>
<dbReference type="GO" id="GO:0016757">
    <property type="term" value="F:glycosyltransferase activity"/>
    <property type="evidence" value="ECO:0007669"/>
    <property type="project" value="InterPro"/>
</dbReference>
<reference evidence="3 4" key="1">
    <citation type="submission" date="2019-06" db="EMBL/GenBank/DDBJ databases">
        <title>Flavobacteriaceae Paucihalobacterium erythroidium CWB-1, complete genome.</title>
        <authorList>
            <person name="Wu S."/>
        </authorList>
    </citation>
    <scope>NUCLEOTIDE SEQUENCE [LARGE SCALE GENOMIC DNA]</scope>
    <source>
        <strain evidence="3 4">CWB-1</strain>
    </source>
</reference>
<evidence type="ECO:0000313" key="4">
    <source>
        <dbReference type="Proteomes" id="UP000317332"/>
    </source>
</evidence>
<dbReference type="AlphaFoldDB" id="A0A506PJ93"/>
<dbReference type="InterPro" id="IPR028098">
    <property type="entry name" value="Glyco_trans_4-like_N"/>
</dbReference>
<name>A0A506PJ93_9FLAO</name>
<keyword evidence="3" id="KW-0808">Transferase</keyword>
<keyword evidence="4" id="KW-1185">Reference proteome</keyword>
<proteinExistence type="predicted"/>
<dbReference type="SUPFAM" id="SSF53756">
    <property type="entry name" value="UDP-Glycosyltransferase/glycogen phosphorylase"/>
    <property type="match status" value="1"/>
</dbReference>
<dbReference type="InterPro" id="IPR001296">
    <property type="entry name" value="Glyco_trans_1"/>
</dbReference>
<dbReference type="OrthoDB" id="7560678at2"/>
<sequence length="363" mass="39915">MNIALISPNKTSYSETFIEAQKNGISGKVFYYYDGAPPTKLEGKGSIIIPFGDFRKRYGLLFKDVKSQSLKTSFKKHKIDVVLAHYGPTGESVVDVCSALKIPLVVHFHGYDAAIQSVISKNNNYTKVFEYATAVIAVSKLMTSLLISLGCPEEKIIYNPCAPSDAFLHINPNFKKPQFLALGRFVDKKAPYLTLLAFKKVVDLYPTAYLIMGGDGPLRNTCINLAKQFGLVNHVAFPGAITSTQFQKDLKESLAFVQHSITADNGDMEGTPVAILEASAAGLPVVSTYHAGIPDVIIHEQTGLLCHEHDVDTMAEHMLRLLRDVDYSKQLGQSGKAYIKANFSMEHHLSTLQQVLESAVKNT</sequence>
<dbReference type="PANTHER" id="PTHR12526">
    <property type="entry name" value="GLYCOSYLTRANSFERASE"/>
    <property type="match status" value="1"/>
</dbReference>
<protein>
    <submittedName>
        <fullName evidence="3">Glycosyltransferase</fullName>
    </submittedName>
</protein>
<gene>
    <name evidence="3" type="ORF">FJ651_06795</name>
</gene>
<comment type="caution">
    <text evidence="3">The sequence shown here is derived from an EMBL/GenBank/DDBJ whole genome shotgun (WGS) entry which is preliminary data.</text>
</comment>
<evidence type="ECO:0000259" key="1">
    <source>
        <dbReference type="Pfam" id="PF00534"/>
    </source>
</evidence>
<dbReference type="Gene3D" id="3.40.50.2000">
    <property type="entry name" value="Glycogen Phosphorylase B"/>
    <property type="match status" value="2"/>
</dbReference>
<evidence type="ECO:0000313" key="3">
    <source>
        <dbReference type="EMBL" id="TPV33861.1"/>
    </source>
</evidence>
<dbReference type="RefSeq" id="WP_140989727.1">
    <property type="nucleotide sequence ID" value="NZ_VHIQ01000003.1"/>
</dbReference>
<feature type="domain" description="Glycosyl transferase family 1" evidence="1">
    <location>
        <begin position="174"/>
        <end position="336"/>
    </location>
</feature>
<dbReference type="Proteomes" id="UP000317332">
    <property type="component" value="Unassembled WGS sequence"/>
</dbReference>
<accession>A0A506PJ93</accession>
<dbReference type="Pfam" id="PF00534">
    <property type="entry name" value="Glycos_transf_1"/>
    <property type="match status" value="1"/>
</dbReference>